<dbReference type="Proteomes" id="UP000807469">
    <property type="component" value="Unassembled WGS sequence"/>
</dbReference>
<evidence type="ECO:0008006" key="3">
    <source>
        <dbReference type="Google" id="ProtNLM"/>
    </source>
</evidence>
<dbReference type="InterPro" id="IPR011008">
    <property type="entry name" value="Dimeric_a/b-barrel"/>
</dbReference>
<keyword evidence="2" id="KW-1185">Reference proteome</keyword>
<reference evidence="1" key="1">
    <citation type="submission" date="2020-11" db="EMBL/GenBank/DDBJ databases">
        <authorList>
            <consortium name="DOE Joint Genome Institute"/>
            <person name="Ahrendt S."/>
            <person name="Riley R."/>
            <person name="Andreopoulos W."/>
            <person name="Labutti K."/>
            <person name="Pangilinan J."/>
            <person name="Ruiz-Duenas F.J."/>
            <person name="Barrasa J.M."/>
            <person name="Sanchez-Garcia M."/>
            <person name="Camarero S."/>
            <person name="Miyauchi S."/>
            <person name="Serrano A."/>
            <person name="Linde D."/>
            <person name="Babiker R."/>
            <person name="Drula E."/>
            <person name="Ayuso-Fernandez I."/>
            <person name="Pacheco R."/>
            <person name="Padilla G."/>
            <person name="Ferreira P."/>
            <person name="Barriuso J."/>
            <person name="Kellner H."/>
            <person name="Castanera R."/>
            <person name="Alfaro M."/>
            <person name="Ramirez L."/>
            <person name="Pisabarro A.G."/>
            <person name="Kuo A."/>
            <person name="Tritt A."/>
            <person name="Lipzen A."/>
            <person name="He G."/>
            <person name="Yan M."/>
            <person name="Ng V."/>
            <person name="Cullen D."/>
            <person name="Martin F."/>
            <person name="Rosso M.-N."/>
            <person name="Henrissat B."/>
            <person name="Hibbett D."/>
            <person name="Martinez A.T."/>
            <person name="Grigoriev I.V."/>
        </authorList>
    </citation>
    <scope>NUCLEOTIDE SEQUENCE</scope>
    <source>
        <strain evidence="1">CIRM-BRFM 674</strain>
    </source>
</reference>
<name>A0A9P5ZET4_9AGAR</name>
<dbReference type="OrthoDB" id="3830579at2759"/>
<evidence type="ECO:0000313" key="1">
    <source>
        <dbReference type="EMBL" id="KAF9485818.1"/>
    </source>
</evidence>
<protein>
    <recommendedName>
        <fullName evidence="3">ABM domain-containing protein</fullName>
    </recommendedName>
</protein>
<dbReference type="SUPFAM" id="SSF54909">
    <property type="entry name" value="Dimeric alpha+beta barrel"/>
    <property type="match status" value="1"/>
</dbReference>
<dbReference type="Gene3D" id="3.30.70.100">
    <property type="match status" value="2"/>
</dbReference>
<dbReference type="AlphaFoldDB" id="A0A9P5ZET4"/>
<proteinExistence type="predicted"/>
<gene>
    <name evidence="1" type="ORF">BDN70DRAFT_870708</name>
</gene>
<sequence>MPVHEVITFTPSDAFIADPVSTFQNAREFLSKVEGCLSIYGGLAEEEKTAYGVITWETFEHHQAVTQLDGYPGIIGLAPIFGEGDRKLYHVDFNESPDAPIGMKVTEVLTMTLKEGKTKEELAEVLSVLAPKITAEEGCTKPLAWGETREEPGKTFFLLLGWESSKRHYEVVGQSSYETPIANLFAVVDIKMHHAAFKKIL</sequence>
<accession>A0A9P5ZET4</accession>
<dbReference type="EMBL" id="MU155133">
    <property type="protein sequence ID" value="KAF9485818.1"/>
    <property type="molecule type" value="Genomic_DNA"/>
</dbReference>
<evidence type="ECO:0000313" key="2">
    <source>
        <dbReference type="Proteomes" id="UP000807469"/>
    </source>
</evidence>
<comment type="caution">
    <text evidence="1">The sequence shown here is derived from an EMBL/GenBank/DDBJ whole genome shotgun (WGS) entry which is preliminary data.</text>
</comment>
<organism evidence="1 2">
    <name type="scientific">Pholiota conissans</name>
    <dbReference type="NCBI Taxonomy" id="109636"/>
    <lineage>
        <taxon>Eukaryota</taxon>
        <taxon>Fungi</taxon>
        <taxon>Dikarya</taxon>
        <taxon>Basidiomycota</taxon>
        <taxon>Agaricomycotina</taxon>
        <taxon>Agaricomycetes</taxon>
        <taxon>Agaricomycetidae</taxon>
        <taxon>Agaricales</taxon>
        <taxon>Agaricineae</taxon>
        <taxon>Strophariaceae</taxon>
        <taxon>Pholiota</taxon>
    </lineage>
</organism>